<keyword evidence="2" id="KW-0732">Signal</keyword>
<feature type="chain" id="PRO_5046064837" description="CREG-like beta-barrel domain-containing protein" evidence="2">
    <location>
        <begin position="18"/>
        <end position="240"/>
    </location>
</feature>
<dbReference type="InterPro" id="IPR012349">
    <property type="entry name" value="Split_barrel_FMN-bd"/>
</dbReference>
<keyword evidence="1" id="KW-0472">Membrane</keyword>
<evidence type="ECO:0000313" key="5">
    <source>
        <dbReference type="Proteomes" id="UP001148838"/>
    </source>
</evidence>
<dbReference type="SUPFAM" id="SSF50475">
    <property type="entry name" value="FMN-binding split barrel"/>
    <property type="match status" value="1"/>
</dbReference>
<keyword evidence="1" id="KW-1133">Transmembrane helix</keyword>
<dbReference type="Proteomes" id="UP001148838">
    <property type="component" value="Unassembled WGS sequence"/>
</dbReference>
<comment type="caution">
    <text evidence="4">The sequence shown here is derived from an EMBL/GenBank/DDBJ whole genome shotgun (WGS) entry which is preliminary data.</text>
</comment>
<evidence type="ECO:0000256" key="1">
    <source>
        <dbReference type="SAM" id="Phobius"/>
    </source>
</evidence>
<dbReference type="EMBL" id="JAJSOF020000029">
    <property type="protein sequence ID" value="KAJ4432261.1"/>
    <property type="molecule type" value="Genomic_DNA"/>
</dbReference>
<organism evidence="4 5">
    <name type="scientific">Periplaneta americana</name>
    <name type="common">American cockroach</name>
    <name type="synonym">Blatta americana</name>
    <dbReference type="NCBI Taxonomy" id="6978"/>
    <lineage>
        <taxon>Eukaryota</taxon>
        <taxon>Metazoa</taxon>
        <taxon>Ecdysozoa</taxon>
        <taxon>Arthropoda</taxon>
        <taxon>Hexapoda</taxon>
        <taxon>Insecta</taxon>
        <taxon>Pterygota</taxon>
        <taxon>Neoptera</taxon>
        <taxon>Polyneoptera</taxon>
        <taxon>Dictyoptera</taxon>
        <taxon>Blattodea</taxon>
        <taxon>Blattoidea</taxon>
        <taxon>Blattidae</taxon>
        <taxon>Blattinae</taxon>
        <taxon>Periplaneta</taxon>
    </lineage>
</organism>
<dbReference type="Pfam" id="PF13883">
    <property type="entry name" value="CREG_beta-barrel"/>
    <property type="match status" value="1"/>
</dbReference>
<sequence>MYGTVLVLLVTTFCVDSLSVMSYNSIFIVNMPEEDNRIIEEPPPHGQVARWLATLFMFQDKLDLQSPLFYLVSSLFAFPCLFFNYYTVLAYKSQHTKTKDFPMGTIVSVSDGTVEKSVGTPYMYVTRLEDVVQDTEIDSRCSLTMSLAQGDYCRQKELDPQSPVCAQVTLVGRLEKVKNGSAEQSFAKLALFSRHPSMKTWPEDHHFFIVKLNIEQVVVQDYFGGPVYVSVEDYYKATPQ</sequence>
<dbReference type="Gene3D" id="2.30.110.10">
    <property type="entry name" value="Electron Transport, Fmn-binding Protein, Chain A"/>
    <property type="match status" value="1"/>
</dbReference>
<feature type="transmembrane region" description="Helical" evidence="1">
    <location>
        <begin position="68"/>
        <end position="89"/>
    </location>
</feature>
<feature type="domain" description="CREG-like beta-barrel" evidence="3">
    <location>
        <begin position="92"/>
        <end position="236"/>
    </location>
</feature>
<evidence type="ECO:0000256" key="2">
    <source>
        <dbReference type="SAM" id="SignalP"/>
    </source>
</evidence>
<feature type="signal peptide" evidence="2">
    <location>
        <begin position="1"/>
        <end position="17"/>
    </location>
</feature>
<accession>A0ABQ8SEZ8</accession>
<gene>
    <name evidence="4" type="ORF">ANN_20878</name>
</gene>
<dbReference type="InterPro" id="IPR055343">
    <property type="entry name" value="CREG_beta-barrel"/>
</dbReference>
<protein>
    <recommendedName>
        <fullName evidence="3">CREG-like beta-barrel domain-containing protein</fullName>
    </recommendedName>
</protein>
<keyword evidence="5" id="KW-1185">Reference proteome</keyword>
<reference evidence="4 5" key="1">
    <citation type="journal article" date="2022" name="Allergy">
        <title>Genome assembly and annotation of Periplaneta americana reveal a comprehensive cockroach allergen profile.</title>
        <authorList>
            <person name="Wang L."/>
            <person name="Xiong Q."/>
            <person name="Saelim N."/>
            <person name="Wang L."/>
            <person name="Nong W."/>
            <person name="Wan A.T."/>
            <person name="Shi M."/>
            <person name="Liu X."/>
            <person name="Cao Q."/>
            <person name="Hui J.H.L."/>
            <person name="Sookrung N."/>
            <person name="Leung T.F."/>
            <person name="Tungtrongchitr A."/>
            <person name="Tsui S.K.W."/>
        </authorList>
    </citation>
    <scope>NUCLEOTIDE SEQUENCE [LARGE SCALE GENOMIC DNA]</scope>
    <source>
        <strain evidence="4">PWHHKU_190912</strain>
    </source>
</reference>
<evidence type="ECO:0000259" key="3">
    <source>
        <dbReference type="Pfam" id="PF13883"/>
    </source>
</evidence>
<name>A0ABQ8SEZ8_PERAM</name>
<proteinExistence type="predicted"/>
<keyword evidence="1" id="KW-0812">Transmembrane</keyword>
<evidence type="ECO:0000313" key="4">
    <source>
        <dbReference type="EMBL" id="KAJ4432261.1"/>
    </source>
</evidence>
<dbReference type="PANTHER" id="PTHR13343">
    <property type="entry name" value="CREG1 PROTEIN"/>
    <property type="match status" value="1"/>
</dbReference>
<dbReference type="PANTHER" id="PTHR13343:SF17">
    <property type="entry name" value="CELLULAR REPRESSOR OF E1A-STIMULATED GENES, ISOFORM A"/>
    <property type="match status" value="1"/>
</dbReference>